<proteinExistence type="predicted"/>
<evidence type="ECO:0008006" key="4">
    <source>
        <dbReference type="Google" id="ProtNLM"/>
    </source>
</evidence>
<dbReference type="RefSeq" id="WP_081201574.1">
    <property type="nucleotide sequence ID" value="NZ_FOCZ01000002.1"/>
</dbReference>
<keyword evidence="1" id="KW-0732">Signal</keyword>
<dbReference type="EMBL" id="LVXG01000023">
    <property type="protein sequence ID" value="OQP47407.1"/>
    <property type="molecule type" value="Genomic_DNA"/>
</dbReference>
<name>A0A1V9EMN3_9BACT</name>
<dbReference type="SUPFAM" id="SSF56925">
    <property type="entry name" value="OMPA-like"/>
    <property type="match status" value="1"/>
</dbReference>
<dbReference type="Gene3D" id="2.40.160.20">
    <property type="match status" value="1"/>
</dbReference>
<accession>A0A1V9EMN3</accession>
<feature type="signal peptide" evidence="1">
    <location>
        <begin position="1"/>
        <end position="19"/>
    </location>
</feature>
<evidence type="ECO:0000313" key="2">
    <source>
        <dbReference type="EMBL" id="OQP47407.1"/>
    </source>
</evidence>
<dbReference type="OrthoDB" id="764974at2"/>
<reference evidence="3" key="1">
    <citation type="submission" date="2016-04" db="EMBL/GenBank/DDBJ databases">
        <authorList>
            <person name="Chen L."/>
            <person name="Zhuang W."/>
            <person name="Wang G."/>
        </authorList>
    </citation>
    <scope>NUCLEOTIDE SEQUENCE [LARGE SCALE GENOMIC DNA]</scope>
    <source>
        <strain evidence="3">17621</strain>
    </source>
</reference>
<dbReference type="AlphaFoldDB" id="A0A1V9EMN3"/>
<organism evidence="2 3">
    <name type="scientific">Niastella yeongjuensis</name>
    <dbReference type="NCBI Taxonomy" id="354355"/>
    <lineage>
        <taxon>Bacteria</taxon>
        <taxon>Pseudomonadati</taxon>
        <taxon>Bacteroidota</taxon>
        <taxon>Chitinophagia</taxon>
        <taxon>Chitinophagales</taxon>
        <taxon>Chitinophagaceae</taxon>
        <taxon>Niastella</taxon>
    </lineage>
</organism>
<dbReference type="Proteomes" id="UP000192610">
    <property type="component" value="Unassembled WGS sequence"/>
</dbReference>
<gene>
    <name evidence="2" type="ORF">A4H97_07865</name>
</gene>
<feature type="chain" id="PRO_5010727019" description="Outer membrane protein beta-barrel domain-containing protein" evidence="1">
    <location>
        <begin position="20"/>
        <end position="245"/>
    </location>
</feature>
<evidence type="ECO:0000256" key="1">
    <source>
        <dbReference type="SAM" id="SignalP"/>
    </source>
</evidence>
<sequence length="245" mass="26352">MKQTVLLAGFLLATLLLHAQLNHPHFLTEISVGPSFPVGKFGDKNFDIFNLKNPPGLAKTGVSASLSLGYYLNRSIAVLVSAGYSEHKQDWDGYGKYIRSLPNGDGPADFQITAETWKAINIMGGGFFVIPLTPAHKLNVTAKLLAGGCKSAIPAFTGKSYDVGGVFLSESKYSEVDLKWAFCYQAGVGLQYKLTRFLHVQLEVNSFNATAKMPARMPSYSNAVPVIGNSNMSTVNAQAGLGIDL</sequence>
<evidence type="ECO:0000313" key="3">
    <source>
        <dbReference type="Proteomes" id="UP000192610"/>
    </source>
</evidence>
<dbReference type="InterPro" id="IPR011250">
    <property type="entry name" value="OMP/PagP_B-barrel"/>
</dbReference>
<keyword evidence="3" id="KW-1185">Reference proteome</keyword>
<protein>
    <recommendedName>
        <fullName evidence="4">Outer membrane protein beta-barrel domain-containing protein</fullName>
    </recommendedName>
</protein>
<comment type="caution">
    <text evidence="2">The sequence shown here is derived from an EMBL/GenBank/DDBJ whole genome shotgun (WGS) entry which is preliminary data.</text>
</comment>